<evidence type="ECO:0000256" key="3">
    <source>
        <dbReference type="ARBA" id="ARBA00023082"/>
    </source>
</evidence>
<proteinExistence type="inferred from homology"/>
<comment type="similarity">
    <text evidence="1">Belongs to the sigma-70 factor family. ECF subfamily.</text>
</comment>
<dbReference type="InterPro" id="IPR013324">
    <property type="entry name" value="RNA_pol_sigma_r3/r4-like"/>
</dbReference>
<keyword evidence="4" id="KW-0238">DNA-binding</keyword>
<feature type="domain" description="RNA polymerase sigma factor 70 region 4 type 2" evidence="7">
    <location>
        <begin position="109"/>
        <end position="158"/>
    </location>
</feature>
<keyword evidence="2" id="KW-0805">Transcription regulation</keyword>
<dbReference type="Pfam" id="PF04542">
    <property type="entry name" value="Sigma70_r2"/>
    <property type="match status" value="1"/>
</dbReference>
<dbReference type="InterPro" id="IPR036388">
    <property type="entry name" value="WH-like_DNA-bd_sf"/>
</dbReference>
<keyword evidence="3" id="KW-0731">Sigma factor</keyword>
<dbReference type="KEGG" id="sarm:DVA86_26710"/>
<evidence type="ECO:0000256" key="5">
    <source>
        <dbReference type="ARBA" id="ARBA00023163"/>
    </source>
</evidence>
<evidence type="ECO:0000256" key="2">
    <source>
        <dbReference type="ARBA" id="ARBA00023015"/>
    </source>
</evidence>
<reference evidence="8 9" key="1">
    <citation type="submission" date="2018-07" db="EMBL/GenBank/DDBJ databases">
        <title>Draft genome of the type strain Streptomyces armeniacus ATCC 15676.</title>
        <authorList>
            <person name="Labana P."/>
            <person name="Gosse J.T."/>
            <person name="Boddy C.N."/>
        </authorList>
    </citation>
    <scope>NUCLEOTIDE SEQUENCE [LARGE SCALE GENOMIC DNA]</scope>
    <source>
        <strain evidence="8 9">ATCC 15676</strain>
    </source>
</reference>
<dbReference type="Pfam" id="PF08281">
    <property type="entry name" value="Sigma70_r4_2"/>
    <property type="match status" value="1"/>
</dbReference>
<dbReference type="Proteomes" id="UP000254425">
    <property type="component" value="Chromosome"/>
</dbReference>
<evidence type="ECO:0000256" key="1">
    <source>
        <dbReference type="ARBA" id="ARBA00010641"/>
    </source>
</evidence>
<dbReference type="InterPro" id="IPR039425">
    <property type="entry name" value="RNA_pol_sigma-70-like"/>
</dbReference>
<dbReference type="RefSeq" id="WP_208882025.1">
    <property type="nucleotide sequence ID" value="NZ_CP031320.1"/>
</dbReference>
<evidence type="ECO:0000256" key="4">
    <source>
        <dbReference type="ARBA" id="ARBA00023125"/>
    </source>
</evidence>
<sequence>MTELELPADFRAFHEHYRRKYLAWAELYLRNRRDAEEAVDAAFEEIYLKWDKLLRHENPTAYAWLIAKHRTKDYERARRGRESTIDCAAFETRAVRHAVDPIGELEVSLALYEAIRALPERQHDVIVMQFCLGYGTSETADLLGITPAGVRSTARYAKHRLREALGLDHEDHDDNEESADDRAH</sequence>
<dbReference type="InterPro" id="IPR013325">
    <property type="entry name" value="RNA_pol_sigma_r2"/>
</dbReference>
<dbReference type="InterPro" id="IPR014284">
    <property type="entry name" value="RNA_pol_sigma-70_dom"/>
</dbReference>
<dbReference type="EMBL" id="CP031320">
    <property type="protein sequence ID" value="AXK35692.1"/>
    <property type="molecule type" value="Genomic_DNA"/>
</dbReference>
<dbReference type="GO" id="GO:0016987">
    <property type="term" value="F:sigma factor activity"/>
    <property type="evidence" value="ECO:0007669"/>
    <property type="project" value="UniProtKB-KW"/>
</dbReference>
<accession>A0A345XVM6</accession>
<keyword evidence="9" id="KW-1185">Reference proteome</keyword>
<evidence type="ECO:0000259" key="6">
    <source>
        <dbReference type="Pfam" id="PF04542"/>
    </source>
</evidence>
<gene>
    <name evidence="8" type="ORF">DVA86_26710</name>
</gene>
<dbReference type="SUPFAM" id="SSF88659">
    <property type="entry name" value="Sigma3 and sigma4 domains of RNA polymerase sigma factors"/>
    <property type="match status" value="1"/>
</dbReference>
<feature type="domain" description="RNA polymerase sigma-70 region 2" evidence="6">
    <location>
        <begin position="15"/>
        <end position="79"/>
    </location>
</feature>
<dbReference type="PANTHER" id="PTHR43133:SF8">
    <property type="entry name" value="RNA POLYMERASE SIGMA FACTOR HI_1459-RELATED"/>
    <property type="match status" value="1"/>
</dbReference>
<dbReference type="GO" id="GO:0006352">
    <property type="term" value="P:DNA-templated transcription initiation"/>
    <property type="evidence" value="ECO:0007669"/>
    <property type="project" value="InterPro"/>
</dbReference>
<dbReference type="GO" id="GO:0003677">
    <property type="term" value="F:DNA binding"/>
    <property type="evidence" value="ECO:0007669"/>
    <property type="project" value="UniProtKB-KW"/>
</dbReference>
<evidence type="ECO:0000313" key="9">
    <source>
        <dbReference type="Proteomes" id="UP000254425"/>
    </source>
</evidence>
<dbReference type="NCBIfam" id="TIGR02937">
    <property type="entry name" value="sigma70-ECF"/>
    <property type="match status" value="1"/>
</dbReference>
<protein>
    <submittedName>
        <fullName evidence="8">Sigma-70 family RNA polymerase sigma factor</fullName>
    </submittedName>
</protein>
<dbReference type="SUPFAM" id="SSF88946">
    <property type="entry name" value="Sigma2 domain of RNA polymerase sigma factors"/>
    <property type="match status" value="1"/>
</dbReference>
<organism evidence="8 9">
    <name type="scientific">Streptomyces armeniacus</name>
    <dbReference type="NCBI Taxonomy" id="83291"/>
    <lineage>
        <taxon>Bacteria</taxon>
        <taxon>Bacillati</taxon>
        <taxon>Actinomycetota</taxon>
        <taxon>Actinomycetes</taxon>
        <taxon>Kitasatosporales</taxon>
        <taxon>Streptomycetaceae</taxon>
        <taxon>Streptomyces</taxon>
    </lineage>
</organism>
<dbReference type="Gene3D" id="1.10.10.10">
    <property type="entry name" value="Winged helix-like DNA-binding domain superfamily/Winged helix DNA-binding domain"/>
    <property type="match status" value="1"/>
</dbReference>
<name>A0A345XVM6_9ACTN</name>
<dbReference type="InterPro" id="IPR013249">
    <property type="entry name" value="RNA_pol_sigma70_r4_t2"/>
</dbReference>
<dbReference type="InterPro" id="IPR007627">
    <property type="entry name" value="RNA_pol_sigma70_r2"/>
</dbReference>
<dbReference type="AlphaFoldDB" id="A0A345XVM6"/>
<keyword evidence="5" id="KW-0804">Transcription</keyword>
<dbReference type="Gene3D" id="1.10.1740.10">
    <property type="match status" value="1"/>
</dbReference>
<dbReference type="PANTHER" id="PTHR43133">
    <property type="entry name" value="RNA POLYMERASE ECF-TYPE SIGMA FACTO"/>
    <property type="match status" value="1"/>
</dbReference>
<evidence type="ECO:0000313" key="8">
    <source>
        <dbReference type="EMBL" id="AXK35692.1"/>
    </source>
</evidence>
<evidence type="ECO:0000259" key="7">
    <source>
        <dbReference type="Pfam" id="PF08281"/>
    </source>
</evidence>